<name>A0A9J5Z3Y9_SOLCO</name>
<accession>A0A9J5Z3Y9</accession>
<dbReference type="AlphaFoldDB" id="A0A9J5Z3Y9"/>
<keyword evidence="2" id="KW-1185">Reference proteome</keyword>
<proteinExistence type="predicted"/>
<gene>
    <name evidence="1" type="ORF">H5410_029183</name>
</gene>
<sequence>MLCLDRTSCEQLHSIRLETDLGFELYDIKVRGALENMKRKLVRSMNSSSSCLNTEKIDVQHPDKELIEDDLQT</sequence>
<evidence type="ECO:0000313" key="2">
    <source>
        <dbReference type="Proteomes" id="UP000824120"/>
    </source>
</evidence>
<reference evidence="1 2" key="1">
    <citation type="submission" date="2020-09" db="EMBL/GenBank/DDBJ databases">
        <title>De no assembly of potato wild relative species, Solanum commersonii.</title>
        <authorList>
            <person name="Cho K."/>
        </authorList>
    </citation>
    <scope>NUCLEOTIDE SEQUENCE [LARGE SCALE GENOMIC DNA]</scope>
    <source>
        <strain evidence="1">LZ3.2</strain>
        <tissue evidence="1">Leaf</tissue>
    </source>
</reference>
<protein>
    <submittedName>
        <fullName evidence="1">Uncharacterized protein</fullName>
    </submittedName>
</protein>
<dbReference type="Proteomes" id="UP000824120">
    <property type="component" value="Chromosome 5"/>
</dbReference>
<organism evidence="1 2">
    <name type="scientific">Solanum commersonii</name>
    <name type="common">Commerson's wild potato</name>
    <name type="synonym">Commerson's nightshade</name>
    <dbReference type="NCBI Taxonomy" id="4109"/>
    <lineage>
        <taxon>Eukaryota</taxon>
        <taxon>Viridiplantae</taxon>
        <taxon>Streptophyta</taxon>
        <taxon>Embryophyta</taxon>
        <taxon>Tracheophyta</taxon>
        <taxon>Spermatophyta</taxon>
        <taxon>Magnoliopsida</taxon>
        <taxon>eudicotyledons</taxon>
        <taxon>Gunneridae</taxon>
        <taxon>Pentapetalae</taxon>
        <taxon>asterids</taxon>
        <taxon>lamiids</taxon>
        <taxon>Solanales</taxon>
        <taxon>Solanaceae</taxon>
        <taxon>Solanoideae</taxon>
        <taxon>Solaneae</taxon>
        <taxon>Solanum</taxon>
    </lineage>
</organism>
<comment type="caution">
    <text evidence="1">The sequence shown here is derived from an EMBL/GenBank/DDBJ whole genome shotgun (WGS) entry which is preliminary data.</text>
</comment>
<evidence type="ECO:0000313" key="1">
    <source>
        <dbReference type="EMBL" id="KAG5607691.1"/>
    </source>
</evidence>
<dbReference type="EMBL" id="JACXVP010000005">
    <property type="protein sequence ID" value="KAG5607691.1"/>
    <property type="molecule type" value="Genomic_DNA"/>
</dbReference>